<dbReference type="PANTHER" id="PTHR30469">
    <property type="entry name" value="MULTIDRUG RESISTANCE PROTEIN MDTA"/>
    <property type="match status" value="1"/>
</dbReference>
<dbReference type="GO" id="GO:1990281">
    <property type="term" value="C:efflux pump complex"/>
    <property type="evidence" value="ECO:0007669"/>
    <property type="project" value="TreeGrafter"/>
</dbReference>
<dbReference type="PANTHER" id="PTHR30469:SF11">
    <property type="entry name" value="BLL4320 PROTEIN"/>
    <property type="match status" value="1"/>
</dbReference>
<dbReference type="AlphaFoldDB" id="Q11F28"/>
<proteinExistence type="inferred from homology"/>
<feature type="compositionally biased region" description="Polar residues" evidence="2">
    <location>
        <begin position="306"/>
        <end position="316"/>
    </location>
</feature>
<dbReference type="NCBIfam" id="TIGR01730">
    <property type="entry name" value="RND_mfp"/>
    <property type="match status" value="1"/>
</dbReference>
<reference evidence="5" key="1">
    <citation type="submission" date="2006-06" db="EMBL/GenBank/DDBJ databases">
        <title>Complete sequence of chromosome of Chelativorans sp. BNC1.</title>
        <authorList>
            <consortium name="US DOE Joint Genome Institute"/>
            <person name="Copeland A."/>
            <person name="Lucas S."/>
            <person name="Lapidus A."/>
            <person name="Barry K."/>
            <person name="Detter J.C."/>
            <person name="Glavina del Rio T."/>
            <person name="Hammon N."/>
            <person name="Israni S."/>
            <person name="Dalin E."/>
            <person name="Tice H."/>
            <person name="Pitluck S."/>
            <person name="Chertkov O."/>
            <person name="Brettin T."/>
            <person name="Bruce D."/>
            <person name="Han C."/>
            <person name="Tapia R."/>
            <person name="Gilna P."/>
            <person name="Schmutz J."/>
            <person name="Larimer F."/>
            <person name="Land M."/>
            <person name="Hauser L."/>
            <person name="Kyrpides N."/>
            <person name="Mikhailova N."/>
            <person name="Richardson P."/>
        </authorList>
    </citation>
    <scope>NUCLEOTIDE SEQUENCE</scope>
    <source>
        <strain evidence="5">BNC1</strain>
    </source>
</reference>
<dbReference type="Pfam" id="PF25954">
    <property type="entry name" value="Beta-barrel_RND_2"/>
    <property type="match status" value="1"/>
</dbReference>
<dbReference type="SUPFAM" id="SSF111369">
    <property type="entry name" value="HlyD-like secretion proteins"/>
    <property type="match status" value="1"/>
</dbReference>
<comment type="similarity">
    <text evidence="1">Belongs to the membrane fusion protein (MFP) (TC 8.A.1) family.</text>
</comment>
<protein>
    <submittedName>
        <fullName evidence="5">Efflux transporter, RND family, MFP subunit</fullName>
    </submittedName>
</protein>
<dbReference type="Gene3D" id="2.40.420.20">
    <property type="match status" value="1"/>
</dbReference>
<sequence precursor="true">MVKRFIIAFVLVALVAGALVGFNIFRDRAIQQIFATMQAPTLTVSTSTVEPSTWRPSIEAIGTMAAANGVDLTVETNGIVEEILFKANDRVNAGDVLMRLDDEAQKADLAAAQTQAALDQQTLERARALQQRGVGSQSSLDEAEAAAAASAARVQSLQAALNQKVLIAPFNGTIGIPRIDLGQYLTPGTTVTTLQDLETMRVDFTVPEQRFEELKIGQPVRLGLTEDDMPFAGKVIGIDPKIDPSTRLVSVRAEVTNPEGRLNPGQFVRVRVELPAEENIIAVPQTALVTSLYGDYVYRLRPAENQNTEGSANQTPAAGQQQEGAAENTGANSGEAGGQAGESEIFVIDQVFVKTGRRANGSVEIAEGLNAGDVVVNAGQNRLTNGARVTIDNTVQPMQIGSSNQ</sequence>
<feature type="region of interest" description="Disordered" evidence="2">
    <location>
        <begin position="306"/>
        <end position="340"/>
    </location>
</feature>
<accession>Q11F28</accession>
<feature type="domain" description="CusB-like beta-barrel" evidence="4">
    <location>
        <begin position="202"/>
        <end position="273"/>
    </location>
</feature>
<dbReference type="eggNOG" id="COG0845">
    <property type="taxonomic scope" value="Bacteria"/>
</dbReference>
<dbReference type="STRING" id="266779.Meso_2619"/>
<evidence type="ECO:0000313" key="5">
    <source>
        <dbReference type="EMBL" id="ABG63997.1"/>
    </source>
</evidence>
<feature type="compositionally biased region" description="Low complexity" evidence="2">
    <location>
        <begin position="317"/>
        <end position="334"/>
    </location>
</feature>
<dbReference type="FunFam" id="2.40.30.170:FF:000010">
    <property type="entry name" value="Efflux RND transporter periplasmic adaptor subunit"/>
    <property type="match status" value="1"/>
</dbReference>
<evidence type="ECO:0000256" key="1">
    <source>
        <dbReference type="ARBA" id="ARBA00009477"/>
    </source>
</evidence>
<dbReference type="Pfam" id="PF25917">
    <property type="entry name" value="BSH_RND"/>
    <property type="match status" value="1"/>
</dbReference>
<dbReference type="InterPro" id="IPR006143">
    <property type="entry name" value="RND_pump_MFP"/>
</dbReference>
<dbReference type="HOGENOM" id="CLU_018816_1_2_5"/>
<dbReference type="GO" id="GO:0015562">
    <property type="term" value="F:efflux transmembrane transporter activity"/>
    <property type="evidence" value="ECO:0007669"/>
    <property type="project" value="TreeGrafter"/>
</dbReference>
<dbReference type="Gene3D" id="1.10.287.470">
    <property type="entry name" value="Helix hairpin bin"/>
    <property type="match status" value="1"/>
</dbReference>
<dbReference type="Gene3D" id="2.40.50.100">
    <property type="match status" value="1"/>
</dbReference>
<dbReference type="InterPro" id="IPR058792">
    <property type="entry name" value="Beta-barrel_RND_2"/>
</dbReference>
<evidence type="ECO:0000256" key="2">
    <source>
        <dbReference type="SAM" id="MobiDB-lite"/>
    </source>
</evidence>
<organism evidence="5">
    <name type="scientific">Chelativorans sp. (strain BNC1)</name>
    <dbReference type="NCBI Taxonomy" id="266779"/>
    <lineage>
        <taxon>Bacteria</taxon>
        <taxon>Pseudomonadati</taxon>
        <taxon>Pseudomonadota</taxon>
        <taxon>Alphaproteobacteria</taxon>
        <taxon>Hyphomicrobiales</taxon>
        <taxon>Phyllobacteriaceae</taxon>
        <taxon>Chelativorans</taxon>
    </lineage>
</organism>
<dbReference type="OrthoDB" id="9806939at2"/>
<feature type="domain" description="Multidrug resistance protein MdtA-like barrel-sandwich hybrid" evidence="3">
    <location>
        <begin position="70"/>
        <end position="191"/>
    </location>
</feature>
<dbReference type="InterPro" id="IPR058625">
    <property type="entry name" value="MdtA-like_BSH"/>
</dbReference>
<evidence type="ECO:0000259" key="4">
    <source>
        <dbReference type="Pfam" id="PF25954"/>
    </source>
</evidence>
<name>Q11F28_CHESB</name>
<evidence type="ECO:0000259" key="3">
    <source>
        <dbReference type="Pfam" id="PF25917"/>
    </source>
</evidence>
<dbReference type="Gene3D" id="2.40.30.170">
    <property type="match status" value="1"/>
</dbReference>
<gene>
    <name evidence="5" type="ordered locus">Meso_2619</name>
</gene>
<dbReference type="KEGG" id="mes:Meso_2619"/>
<dbReference type="EMBL" id="CP000390">
    <property type="protein sequence ID" value="ABG63997.1"/>
    <property type="molecule type" value="Genomic_DNA"/>
</dbReference>